<keyword evidence="2" id="KW-1185">Reference proteome</keyword>
<reference evidence="1 2" key="1">
    <citation type="journal article" date="2021" name="Commun. Biol.">
        <title>Genomic insights into the host specific adaptation of the Pneumocystis genus.</title>
        <authorList>
            <person name="Cisse O.H."/>
            <person name="Ma L."/>
            <person name="Dekker J.P."/>
            <person name="Khil P.P."/>
            <person name="Youn J.-H."/>
            <person name="Brenchley J.M."/>
            <person name="Blair R."/>
            <person name="Pahar B."/>
            <person name="Chabe M."/>
            <person name="Van Rompay K.K.A."/>
            <person name="Keesler R."/>
            <person name="Sukura A."/>
            <person name="Hirsch V."/>
            <person name="Kutty G."/>
            <person name="Liu Y."/>
            <person name="Peng L."/>
            <person name="Chen J."/>
            <person name="Song J."/>
            <person name="Weissenbacher-Lang C."/>
            <person name="Xu J."/>
            <person name="Upham N.S."/>
            <person name="Stajich J.E."/>
            <person name="Cuomo C.A."/>
            <person name="Cushion M.T."/>
            <person name="Kovacs J.A."/>
        </authorList>
    </citation>
    <scope>NUCLEOTIDE SEQUENCE [LARGE SCALE GENOMIC DNA]</scope>
    <source>
        <strain evidence="1 2">RABM</strain>
    </source>
</reference>
<dbReference type="EMBL" id="JABTEG010000012">
    <property type="protein sequence ID" value="KAG4304024.1"/>
    <property type="molecule type" value="Genomic_DNA"/>
</dbReference>
<evidence type="ECO:0000313" key="2">
    <source>
        <dbReference type="Proteomes" id="UP000768646"/>
    </source>
</evidence>
<evidence type="ECO:0000313" key="1">
    <source>
        <dbReference type="EMBL" id="KAG4304024.1"/>
    </source>
</evidence>
<gene>
    <name evidence="1" type="ORF">PORY_002547</name>
</gene>
<protein>
    <submittedName>
        <fullName evidence="1">Uncharacterized protein</fullName>
    </submittedName>
</protein>
<organism evidence="1 2">
    <name type="scientific">Pneumocystis oryctolagi</name>
    <dbReference type="NCBI Taxonomy" id="42067"/>
    <lineage>
        <taxon>Eukaryota</taxon>
        <taxon>Fungi</taxon>
        <taxon>Dikarya</taxon>
        <taxon>Ascomycota</taxon>
        <taxon>Taphrinomycotina</taxon>
        <taxon>Pneumocystomycetes</taxon>
        <taxon>Pneumocystaceae</taxon>
        <taxon>Pneumocystis</taxon>
    </lineage>
</organism>
<comment type="caution">
    <text evidence="1">The sequence shown here is derived from an EMBL/GenBank/DDBJ whole genome shotgun (WGS) entry which is preliminary data.</text>
</comment>
<name>A0ACB7CGA9_9ASCO</name>
<dbReference type="Proteomes" id="UP000768646">
    <property type="component" value="Unassembled WGS sequence"/>
</dbReference>
<sequence length="320" mass="35643">MSELFVPYTNQIAGHDGVLSDTSGAVICKPCTAAEIDFYASAREYPAFQRWMPVYIGNLTLNSPSFKESNDLNNSAIFSESGEGNNKSKSTNDAIVLENLCYPFVRPSMIDVKLGARLWDDDASPEKRERLDWVSKHTTSGCLGFRISAMQKWSASDGTYQTYSREWGKSLTSATVGTGLRTFFSGVETFEQRNRIVCEWIDSLSQIQDVLCKTEVRLYSSSLFFVYESDPVSLARRMGKDSAECVVQDSSHGACTDDSTSDNSNHIDNVLSTVSVCRLIDFAHAHWVVGQGSDENVIHGVTSLKTILKEISNEYRQKYC</sequence>
<proteinExistence type="predicted"/>
<accession>A0ACB7CGA9</accession>